<feature type="transmembrane region" description="Helical" evidence="1">
    <location>
        <begin position="74"/>
        <end position="94"/>
    </location>
</feature>
<reference evidence="2" key="1">
    <citation type="journal article" date="2014" name="Front. Microbiol.">
        <title>High frequency of phylogenetically diverse reductive dehalogenase-homologous genes in deep subseafloor sedimentary metagenomes.</title>
        <authorList>
            <person name="Kawai M."/>
            <person name="Futagami T."/>
            <person name="Toyoda A."/>
            <person name="Takaki Y."/>
            <person name="Nishi S."/>
            <person name="Hori S."/>
            <person name="Arai W."/>
            <person name="Tsubouchi T."/>
            <person name="Morono Y."/>
            <person name="Uchiyama I."/>
            <person name="Ito T."/>
            <person name="Fujiyama A."/>
            <person name="Inagaki F."/>
            <person name="Takami H."/>
        </authorList>
    </citation>
    <scope>NUCLEOTIDE SEQUENCE</scope>
    <source>
        <strain evidence="2">Expedition CK06-06</strain>
    </source>
</reference>
<keyword evidence="1" id="KW-1133">Transmembrane helix</keyword>
<evidence type="ECO:0000313" key="2">
    <source>
        <dbReference type="EMBL" id="GAG72009.1"/>
    </source>
</evidence>
<sequence>GVGDPPDLYGETEIETWADWEEHVCYNAHLYVDNLKNYGDMLWHIVKENSYYLGVIAAILAFLSFAGIGAAVSYLLASSVVALIAGGATLATFSSTKDEIEAARDDIVCSLLQGGSLATIVENAIGSAAWELFYQWVDYDSAMAIIHEGGIDGDYLPADTRDDCYCGPELEEGQLVKNPSWVGDTDYWELVDWAWSAGSGDHLGVLTGSTDETEQTDYADFQSDDFTVPLGVTAVMPQVRALARLNKPVVTFFVRLHDASDDSIIGWEAGLWNEDDGIWYTKDFDDIDVDAGTTCYIQVKIASSEGYGQLIDWAKIWVA</sequence>
<gene>
    <name evidence="2" type="ORF">S01H4_08823</name>
</gene>
<proteinExistence type="predicted"/>
<feature type="non-terminal residue" evidence="2">
    <location>
        <position position="1"/>
    </location>
</feature>
<protein>
    <submittedName>
        <fullName evidence="2">Uncharacterized protein</fullName>
    </submittedName>
</protein>
<dbReference type="AlphaFoldDB" id="X0ZRS0"/>
<feature type="transmembrane region" description="Helical" evidence="1">
    <location>
        <begin position="51"/>
        <end position="68"/>
    </location>
</feature>
<accession>X0ZRS0</accession>
<keyword evidence="1" id="KW-0812">Transmembrane</keyword>
<keyword evidence="1" id="KW-0472">Membrane</keyword>
<evidence type="ECO:0000256" key="1">
    <source>
        <dbReference type="SAM" id="Phobius"/>
    </source>
</evidence>
<dbReference type="EMBL" id="BART01003093">
    <property type="protein sequence ID" value="GAG72009.1"/>
    <property type="molecule type" value="Genomic_DNA"/>
</dbReference>
<comment type="caution">
    <text evidence="2">The sequence shown here is derived from an EMBL/GenBank/DDBJ whole genome shotgun (WGS) entry which is preliminary data.</text>
</comment>
<organism evidence="2">
    <name type="scientific">marine sediment metagenome</name>
    <dbReference type="NCBI Taxonomy" id="412755"/>
    <lineage>
        <taxon>unclassified sequences</taxon>
        <taxon>metagenomes</taxon>
        <taxon>ecological metagenomes</taxon>
    </lineage>
</organism>
<name>X0ZRS0_9ZZZZ</name>